<sequence length="366" mass="42094">MRRSVLIFLLITIVILTFLLHQVSTLIALLLEDASADAIQKSELPAPNSTLLTNRPQLIPKIIHQTYINESIPAHWLPAQQACLELHKDYEYKLWTDAKSLEFIEKEYPWFATTFRNYQHPIQRADSIRYFVLAHYGGIYIDLDDGCKRRLDPLLSYNAFVRRTVPTGISNDVMGSIPQHPFFLRVVESLQGANRKWLLPYITIMASTGPLFLSVIWKKWMGEHADLQTQSQTADWKGRVRVLMPDEYSGHTWSFFEEYKGNSWHGQDAKLIFWMGKNWMLLTAAGTVIVLSVGLALWWVYGRILLLGQKRRGYVAVEPTGSPKLTATRGSSRSPRASPRKGPSLWRRLGMEGKKERYELVEHHDA</sequence>
<reference evidence="9 10" key="1">
    <citation type="submission" date="2023-08" db="EMBL/GenBank/DDBJ databases">
        <title>Black Yeasts Isolated from many extreme environments.</title>
        <authorList>
            <person name="Coleine C."/>
            <person name="Stajich J.E."/>
            <person name="Selbmann L."/>
        </authorList>
    </citation>
    <scope>NUCLEOTIDE SEQUENCE [LARGE SCALE GENOMIC DNA]</scope>
    <source>
        <strain evidence="9 10">CCFEE 5885</strain>
    </source>
</reference>
<dbReference type="EMBL" id="JAVRRG010000031">
    <property type="protein sequence ID" value="KAK5094859.1"/>
    <property type="molecule type" value="Genomic_DNA"/>
</dbReference>
<evidence type="ECO:0000256" key="2">
    <source>
        <dbReference type="ARBA" id="ARBA00009003"/>
    </source>
</evidence>
<name>A0ABR0KFD6_9EURO</name>
<evidence type="ECO:0000256" key="6">
    <source>
        <dbReference type="ARBA" id="ARBA00023136"/>
    </source>
</evidence>
<keyword evidence="5 8" id="KW-1133">Transmembrane helix</keyword>
<accession>A0ABR0KFD6</accession>
<dbReference type="SUPFAM" id="SSF53448">
    <property type="entry name" value="Nucleotide-diphospho-sugar transferases"/>
    <property type="match status" value="1"/>
</dbReference>
<evidence type="ECO:0000313" key="10">
    <source>
        <dbReference type="Proteomes" id="UP001345013"/>
    </source>
</evidence>
<dbReference type="Pfam" id="PF04488">
    <property type="entry name" value="Gly_transf_sug"/>
    <property type="match status" value="1"/>
</dbReference>
<gene>
    <name evidence="9" type="primary">CSH1</name>
    <name evidence="9" type="ORF">LTR24_003306</name>
</gene>
<feature type="transmembrane region" description="Helical" evidence="8">
    <location>
        <begin position="279"/>
        <end position="301"/>
    </location>
</feature>
<evidence type="ECO:0000313" key="9">
    <source>
        <dbReference type="EMBL" id="KAK5094859.1"/>
    </source>
</evidence>
<dbReference type="PANTHER" id="PTHR32385">
    <property type="entry name" value="MANNOSYL PHOSPHORYLINOSITOL CERAMIDE SYNTHASE"/>
    <property type="match status" value="1"/>
</dbReference>
<feature type="compositionally biased region" description="Low complexity" evidence="7">
    <location>
        <begin position="326"/>
        <end position="344"/>
    </location>
</feature>
<comment type="caution">
    <text evidence="9">The sequence shown here is derived from an EMBL/GenBank/DDBJ whole genome shotgun (WGS) entry which is preliminary data.</text>
</comment>
<comment type="subcellular location">
    <subcellularLocation>
        <location evidence="1">Membrane</location>
    </subcellularLocation>
</comment>
<protein>
    <submittedName>
        <fullName evidence="9">CSG1/SUR1-like protein</fullName>
    </submittedName>
</protein>
<dbReference type="PANTHER" id="PTHR32385:SF20">
    <property type="entry name" value="MANNOSYL PHOSPHORYLINOSITOL CERAMIDE SYNTHASE CSH1-RELATED"/>
    <property type="match status" value="1"/>
</dbReference>
<feature type="region of interest" description="Disordered" evidence="7">
    <location>
        <begin position="324"/>
        <end position="346"/>
    </location>
</feature>
<dbReference type="InterPro" id="IPR007577">
    <property type="entry name" value="GlycoTrfase_DXD_sugar-bd_CS"/>
</dbReference>
<evidence type="ECO:0000256" key="3">
    <source>
        <dbReference type="ARBA" id="ARBA00022679"/>
    </source>
</evidence>
<evidence type="ECO:0000256" key="7">
    <source>
        <dbReference type="SAM" id="MobiDB-lite"/>
    </source>
</evidence>
<dbReference type="InterPro" id="IPR029044">
    <property type="entry name" value="Nucleotide-diphossugar_trans"/>
</dbReference>
<dbReference type="InterPro" id="IPR051706">
    <property type="entry name" value="Glycosyltransferase_domain"/>
</dbReference>
<comment type="similarity">
    <text evidence="2">Belongs to the glycosyltransferase 32 family.</text>
</comment>
<evidence type="ECO:0000256" key="5">
    <source>
        <dbReference type="ARBA" id="ARBA00022989"/>
    </source>
</evidence>
<evidence type="ECO:0000256" key="4">
    <source>
        <dbReference type="ARBA" id="ARBA00022692"/>
    </source>
</evidence>
<dbReference type="Gene3D" id="3.90.550.20">
    <property type="match status" value="1"/>
</dbReference>
<evidence type="ECO:0000256" key="1">
    <source>
        <dbReference type="ARBA" id="ARBA00004370"/>
    </source>
</evidence>
<evidence type="ECO:0000256" key="8">
    <source>
        <dbReference type="SAM" id="Phobius"/>
    </source>
</evidence>
<keyword evidence="3" id="KW-0808">Transferase</keyword>
<keyword evidence="4 8" id="KW-0812">Transmembrane</keyword>
<keyword evidence="6 8" id="KW-0472">Membrane</keyword>
<dbReference type="Proteomes" id="UP001345013">
    <property type="component" value="Unassembled WGS sequence"/>
</dbReference>
<keyword evidence="10" id="KW-1185">Reference proteome</keyword>
<proteinExistence type="inferred from homology"/>
<organism evidence="9 10">
    <name type="scientific">Lithohypha guttulata</name>
    <dbReference type="NCBI Taxonomy" id="1690604"/>
    <lineage>
        <taxon>Eukaryota</taxon>
        <taxon>Fungi</taxon>
        <taxon>Dikarya</taxon>
        <taxon>Ascomycota</taxon>
        <taxon>Pezizomycotina</taxon>
        <taxon>Eurotiomycetes</taxon>
        <taxon>Chaetothyriomycetidae</taxon>
        <taxon>Chaetothyriales</taxon>
        <taxon>Trichomeriaceae</taxon>
        <taxon>Lithohypha</taxon>
    </lineage>
</organism>